<dbReference type="AlphaFoldDB" id="A0AAV7PWF9"/>
<sequence>MTFSCQVVDQHCADDIAGLPLDLSSTRRQAPQAQRSRGKKDVITWLMEEYRPDAAQDRCLPVACTADRPFIEYLDPALFDNQYWQGGRAGFFAARSGTSADQVQQTQGGALAATFGERTSYQRLYETQCGDAGLSDAEVPGASGNVWYSDCEAFVYDDEAEAGKIVEDATLAQESCLSPHGCVTGLRREYMNVRLCGHSFVKWAEKRAG</sequence>
<dbReference type="EMBL" id="JANPWB010000011">
    <property type="protein sequence ID" value="KAJ1132375.1"/>
    <property type="molecule type" value="Genomic_DNA"/>
</dbReference>
<protein>
    <submittedName>
        <fullName evidence="1">Uncharacterized protein</fullName>
    </submittedName>
</protein>
<dbReference type="Proteomes" id="UP001066276">
    <property type="component" value="Chromosome 7"/>
</dbReference>
<gene>
    <name evidence="1" type="ORF">NDU88_010689</name>
</gene>
<reference evidence="1" key="1">
    <citation type="journal article" date="2022" name="bioRxiv">
        <title>Sequencing and chromosome-scale assembly of the giantPleurodeles waltlgenome.</title>
        <authorList>
            <person name="Brown T."/>
            <person name="Elewa A."/>
            <person name="Iarovenko S."/>
            <person name="Subramanian E."/>
            <person name="Araus A.J."/>
            <person name="Petzold A."/>
            <person name="Susuki M."/>
            <person name="Suzuki K.-i.T."/>
            <person name="Hayashi T."/>
            <person name="Toyoda A."/>
            <person name="Oliveira C."/>
            <person name="Osipova E."/>
            <person name="Leigh N.D."/>
            <person name="Simon A."/>
            <person name="Yun M.H."/>
        </authorList>
    </citation>
    <scope>NUCLEOTIDE SEQUENCE</scope>
    <source>
        <strain evidence="1">20211129_DDA</strain>
        <tissue evidence="1">Liver</tissue>
    </source>
</reference>
<comment type="caution">
    <text evidence="1">The sequence shown here is derived from an EMBL/GenBank/DDBJ whole genome shotgun (WGS) entry which is preliminary data.</text>
</comment>
<name>A0AAV7PWF9_PLEWA</name>
<evidence type="ECO:0000313" key="1">
    <source>
        <dbReference type="EMBL" id="KAJ1132375.1"/>
    </source>
</evidence>
<organism evidence="1 2">
    <name type="scientific">Pleurodeles waltl</name>
    <name type="common">Iberian ribbed newt</name>
    <dbReference type="NCBI Taxonomy" id="8319"/>
    <lineage>
        <taxon>Eukaryota</taxon>
        <taxon>Metazoa</taxon>
        <taxon>Chordata</taxon>
        <taxon>Craniata</taxon>
        <taxon>Vertebrata</taxon>
        <taxon>Euteleostomi</taxon>
        <taxon>Amphibia</taxon>
        <taxon>Batrachia</taxon>
        <taxon>Caudata</taxon>
        <taxon>Salamandroidea</taxon>
        <taxon>Salamandridae</taxon>
        <taxon>Pleurodelinae</taxon>
        <taxon>Pleurodeles</taxon>
    </lineage>
</organism>
<keyword evidence="2" id="KW-1185">Reference proteome</keyword>
<evidence type="ECO:0000313" key="2">
    <source>
        <dbReference type="Proteomes" id="UP001066276"/>
    </source>
</evidence>
<proteinExistence type="predicted"/>
<accession>A0AAV7PWF9</accession>